<dbReference type="AlphaFoldDB" id="A0A8K0KGW4"/>
<reference evidence="2" key="1">
    <citation type="submission" date="2013-04" db="EMBL/GenBank/DDBJ databases">
        <authorList>
            <person name="Qu J."/>
            <person name="Murali S.C."/>
            <person name="Bandaranaike D."/>
            <person name="Bellair M."/>
            <person name="Blankenburg K."/>
            <person name="Chao H."/>
            <person name="Dinh H."/>
            <person name="Doddapaneni H."/>
            <person name="Downs B."/>
            <person name="Dugan-Rocha S."/>
            <person name="Elkadiri S."/>
            <person name="Gnanaolivu R.D."/>
            <person name="Hernandez B."/>
            <person name="Javaid M."/>
            <person name="Jayaseelan J.C."/>
            <person name="Lee S."/>
            <person name="Li M."/>
            <person name="Ming W."/>
            <person name="Munidasa M."/>
            <person name="Muniz J."/>
            <person name="Nguyen L."/>
            <person name="Ongeri F."/>
            <person name="Osuji N."/>
            <person name="Pu L.-L."/>
            <person name="Puazo M."/>
            <person name="Qu C."/>
            <person name="Quiroz J."/>
            <person name="Raj R."/>
            <person name="Weissenberger G."/>
            <person name="Xin Y."/>
            <person name="Zou X."/>
            <person name="Han Y."/>
            <person name="Richards S."/>
            <person name="Worley K."/>
            <person name="Muzny D."/>
            <person name="Gibbs R."/>
        </authorList>
    </citation>
    <scope>NUCLEOTIDE SEQUENCE</scope>
    <source>
        <strain evidence="2">Sampled in the wild</strain>
    </source>
</reference>
<accession>A0A8K0KGW4</accession>
<gene>
    <name evidence="2" type="ORF">J437_LFUL015007</name>
</gene>
<keyword evidence="3" id="KW-1185">Reference proteome</keyword>
<organism evidence="2 3">
    <name type="scientific">Ladona fulva</name>
    <name type="common">Scarce chaser dragonfly</name>
    <name type="synonym">Libellula fulva</name>
    <dbReference type="NCBI Taxonomy" id="123851"/>
    <lineage>
        <taxon>Eukaryota</taxon>
        <taxon>Metazoa</taxon>
        <taxon>Ecdysozoa</taxon>
        <taxon>Arthropoda</taxon>
        <taxon>Hexapoda</taxon>
        <taxon>Insecta</taxon>
        <taxon>Pterygota</taxon>
        <taxon>Palaeoptera</taxon>
        <taxon>Odonata</taxon>
        <taxon>Epiprocta</taxon>
        <taxon>Anisoptera</taxon>
        <taxon>Libelluloidea</taxon>
        <taxon>Libellulidae</taxon>
        <taxon>Ladona</taxon>
    </lineage>
</organism>
<reference evidence="2" key="2">
    <citation type="submission" date="2017-10" db="EMBL/GenBank/DDBJ databases">
        <title>Ladona fulva Genome sequencing and assembly.</title>
        <authorList>
            <person name="Murali S."/>
            <person name="Richards S."/>
            <person name="Bandaranaike D."/>
            <person name="Bellair M."/>
            <person name="Blankenburg K."/>
            <person name="Chao H."/>
            <person name="Dinh H."/>
            <person name="Doddapaneni H."/>
            <person name="Dugan-Rocha S."/>
            <person name="Elkadiri S."/>
            <person name="Gnanaolivu R."/>
            <person name="Hernandez B."/>
            <person name="Skinner E."/>
            <person name="Javaid M."/>
            <person name="Lee S."/>
            <person name="Li M."/>
            <person name="Ming W."/>
            <person name="Munidasa M."/>
            <person name="Muniz J."/>
            <person name="Nguyen L."/>
            <person name="Hughes D."/>
            <person name="Osuji N."/>
            <person name="Pu L.-L."/>
            <person name="Puazo M."/>
            <person name="Qu C."/>
            <person name="Quiroz J."/>
            <person name="Raj R."/>
            <person name="Weissenberger G."/>
            <person name="Xin Y."/>
            <person name="Zou X."/>
            <person name="Han Y."/>
            <person name="Worley K."/>
            <person name="Muzny D."/>
            <person name="Gibbs R."/>
        </authorList>
    </citation>
    <scope>NUCLEOTIDE SEQUENCE</scope>
    <source>
        <strain evidence="2">Sampled in the wild</strain>
    </source>
</reference>
<evidence type="ECO:0000256" key="1">
    <source>
        <dbReference type="SAM" id="MobiDB-lite"/>
    </source>
</evidence>
<comment type="caution">
    <text evidence="2">The sequence shown here is derived from an EMBL/GenBank/DDBJ whole genome shotgun (WGS) entry which is preliminary data.</text>
</comment>
<feature type="region of interest" description="Disordered" evidence="1">
    <location>
        <begin position="73"/>
        <end position="99"/>
    </location>
</feature>
<proteinExistence type="predicted"/>
<dbReference type="EMBL" id="KZ308794">
    <property type="protein sequence ID" value="KAG8234282.1"/>
    <property type="molecule type" value="Genomic_DNA"/>
</dbReference>
<feature type="compositionally biased region" description="Basic and acidic residues" evidence="1">
    <location>
        <begin position="73"/>
        <end position="93"/>
    </location>
</feature>
<name>A0A8K0KGW4_LADFU</name>
<evidence type="ECO:0000313" key="3">
    <source>
        <dbReference type="Proteomes" id="UP000792457"/>
    </source>
</evidence>
<evidence type="ECO:0000313" key="2">
    <source>
        <dbReference type="EMBL" id="KAG8234282.1"/>
    </source>
</evidence>
<protein>
    <submittedName>
        <fullName evidence="2">Uncharacterized protein</fullName>
    </submittedName>
</protein>
<dbReference type="Proteomes" id="UP000792457">
    <property type="component" value="Unassembled WGS sequence"/>
</dbReference>
<sequence length="125" mass="13796">MRRNSNVLCPSLRAYKSGAVSRSSLESSAERLIEKSRALPRRCSSRFQEFKIAKAIPWKRELESMCLERDSAKARRFPEGSSNRREEKERGWAWKEGGIGADVGADCEAPGCSGSGDADKASADL</sequence>